<dbReference type="CDD" id="cd16697">
    <property type="entry name" value="RING-CH-C4HC3_NFXL1"/>
    <property type="match status" value="1"/>
</dbReference>
<protein>
    <submittedName>
        <fullName evidence="12">Uncharacterized protein</fullName>
    </submittedName>
</protein>
<organism evidence="12 13">
    <name type="scientific">Candidula unifasciata</name>
    <dbReference type="NCBI Taxonomy" id="100452"/>
    <lineage>
        <taxon>Eukaryota</taxon>
        <taxon>Metazoa</taxon>
        <taxon>Spiralia</taxon>
        <taxon>Lophotrochozoa</taxon>
        <taxon>Mollusca</taxon>
        <taxon>Gastropoda</taxon>
        <taxon>Heterobranchia</taxon>
        <taxon>Euthyneura</taxon>
        <taxon>Panpulmonata</taxon>
        <taxon>Eupulmonata</taxon>
        <taxon>Stylommatophora</taxon>
        <taxon>Helicina</taxon>
        <taxon>Helicoidea</taxon>
        <taxon>Geomitridae</taxon>
        <taxon>Candidula</taxon>
    </lineage>
</organism>
<evidence type="ECO:0000256" key="9">
    <source>
        <dbReference type="SAM" id="Phobius"/>
    </source>
</evidence>
<dbReference type="CDD" id="cd06008">
    <property type="entry name" value="NF-X1-zinc-finger"/>
    <property type="match status" value="6"/>
</dbReference>
<evidence type="ECO:0000256" key="2">
    <source>
        <dbReference type="ARBA" id="ARBA00022723"/>
    </source>
</evidence>
<evidence type="ECO:0000256" key="3">
    <source>
        <dbReference type="ARBA" id="ARBA00022737"/>
    </source>
</evidence>
<proteinExistence type="inferred from homology"/>
<keyword evidence="7" id="KW-0175">Coiled coil</keyword>
<dbReference type="InterPro" id="IPR019787">
    <property type="entry name" value="Znf_PHD-finger"/>
</dbReference>
<dbReference type="InterPro" id="IPR001841">
    <property type="entry name" value="Znf_RING"/>
</dbReference>
<name>A0A8S3YXB6_9EUPU</name>
<evidence type="ECO:0000313" key="13">
    <source>
        <dbReference type="Proteomes" id="UP000678393"/>
    </source>
</evidence>
<dbReference type="PROSITE" id="PS50016">
    <property type="entry name" value="ZF_PHD_2"/>
    <property type="match status" value="1"/>
</dbReference>
<gene>
    <name evidence="12" type="ORF">CUNI_LOCUS5853</name>
</gene>
<evidence type="ECO:0000313" key="12">
    <source>
        <dbReference type="EMBL" id="CAG5120295.1"/>
    </source>
</evidence>
<dbReference type="InterPro" id="IPR034078">
    <property type="entry name" value="NFX1_fam"/>
</dbReference>
<evidence type="ECO:0000259" key="10">
    <source>
        <dbReference type="PROSITE" id="PS50016"/>
    </source>
</evidence>
<keyword evidence="5" id="KW-0862">Zinc</keyword>
<dbReference type="PANTHER" id="PTHR12360:SF1">
    <property type="entry name" value="NF-X1-TYPE ZINC FINGER PROTEIN NFXL1"/>
    <property type="match status" value="1"/>
</dbReference>
<keyword evidence="3" id="KW-0677">Repeat</keyword>
<feature type="region of interest" description="Disordered" evidence="8">
    <location>
        <begin position="1"/>
        <end position="70"/>
    </location>
</feature>
<dbReference type="AlphaFoldDB" id="A0A8S3YXB6"/>
<dbReference type="InterPro" id="IPR000967">
    <property type="entry name" value="Znf_NFX1"/>
</dbReference>
<evidence type="ECO:0000256" key="1">
    <source>
        <dbReference type="ARBA" id="ARBA00007269"/>
    </source>
</evidence>
<evidence type="ECO:0000259" key="11">
    <source>
        <dbReference type="PROSITE" id="PS50089"/>
    </source>
</evidence>
<dbReference type="OrthoDB" id="536399at2759"/>
<dbReference type="PROSITE" id="PS50089">
    <property type="entry name" value="ZF_RING_2"/>
    <property type="match status" value="1"/>
</dbReference>
<feature type="domain" description="RING-type" evidence="11">
    <location>
        <begin position="155"/>
        <end position="218"/>
    </location>
</feature>
<dbReference type="Pfam" id="PF01422">
    <property type="entry name" value="zf-NF-X1"/>
    <property type="match status" value="10"/>
</dbReference>
<dbReference type="EMBL" id="CAJHNH020000871">
    <property type="protein sequence ID" value="CAG5120295.1"/>
    <property type="molecule type" value="Genomic_DNA"/>
</dbReference>
<dbReference type="PANTHER" id="PTHR12360">
    <property type="entry name" value="NUCLEAR TRANSCRIPTION FACTOR, X-BOX BINDING 1 NFX1"/>
    <property type="match status" value="1"/>
</dbReference>
<feature type="compositionally biased region" description="Polar residues" evidence="8">
    <location>
        <begin position="37"/>
        <end position="70"/>
    </location>
</feature>
<dbReference type="GO" id="GO:0000981">
    <property type="term" value="F:DNA-binding transcription factor activity, RNA polymerase II-specific"/>
    <property type="evidence" value="ECO:0007669"/>
    <property type="project" value="TreeGrafter"/>
</dbReference>
<dbReference type="GO" id="GO:0005634">
    <property type="term" value="C:nucleus"/>
    <property type="evidence" value="ECO:0007669"/>
    <property type="project" value="InterPro"/>
</dbReference>
<dbReference type="Proteomes" id="UP000678393">
    <property type="component" value="Unassembled WGS sequence"/>
</dbReference>
<evidence type="ECO:0000256" key="6">
    <source>
        <dbReference type="PROSITE-ProRule" id="PRU00175"/>
    </source>
</evidence>
<keyword evidence="4 6" id="KW-0863">Zinc-finger</keyword>
<evidence type="ECO:0000256" key="8">
    <source>
        <dbReference type="SAM" id="MobiDB-lite"/>
    </source>
</evidence>
<feature type="compositionally biased region" description="Polar residues" evidence="8">
    <location>
        <begin position="17"/>
        <end position="29"/>
    </location>
</feature>
<keyword evidence="9" id="KW-1133">Transmembrane helix</keyword>
<evidence type="ECO:0000256" key="7">
    <source>
        <dbReference type="SAM" id="Coils"/>
    </source>
</evidence>
<keyword evidence="9" id="KW-0472">Membrane</keyword>
<keyword evidence="9" id="KW-0812">Transmembrane</keyword>
<dbReference type="SMART" id="SM00438">
    <property type="entry name" value="ZnF_NFX"/>
    <property type="match status" value="11"/>
</dbReference>
<keyword evidence="2" id="KW-0479">Metal-binding</keyword>
<comment type="similarity">
    <text evidence="1">Belongs to the NFX1 family.</text>
</comment>
<feature type="domain" description="PHD-type" evidence="10">
    <location>
        <begin position="152"/>
        <end position="220"/>
    </location>
</feature>
<reference evidence="12" key="1">
    <citation type="submission" date="2021-04" db="EMBL/GenBank/DDBJ databases">
        <authorList>
            <consortium name="Molecular Ecology Group"/>
        </authorList>
    </citation>
    <scope>NUCLEOTIDE SEQUENCE</scope>
</reference>
<evidence type="ECO:0000256" key="5">
    <source>
        <dbReference type="ARBA" id="ARBA00022833"/>
    </source>
</evidence>
<evidence type="ECO:0000256" key="4">
    <source>
        <dbReference type="ARBA" id="ARBA00022771"/>
    </source>
</evidence>
<feature type="coiled-coil region" evidence="7">
    <location>
        <begin position="827"/>
        <end position="872"/>
    </location>
</feature>
<feature type="non-terminal residue" evidence="12">
    <location>
        <position position="903"/>
    </location>
</feature>
<accession>A0A8S3YXB6</accession>
<sequence length="903" mass="99939">SQPSYLYGRGRGRGATKHSTPSGSSSTKGRTQEVVGNGSSQQRPGNLATSGAWSGSNQSPKSPSFENQRLESSLRSVEDLFAKARSEHLKAAHHHLQNTADDLDDSEDEEEDIGSIVLNGIFQSYAKTFEIGNGNDVHSAQEKLLHSFRSGTSACLVCIETIKKEDAIWSCSGCFCMFHLPCIQKWVREGVYQKQYSSGDFATDKSSDNILWHCPKCRHEYSQSQCPTRYFCFCGKQPDPQPDPWLVPHSCGNVCGRRLTPECGHSCLLLCHPGACPPCPAMVKSACHCGKSVPRMVRCNARSWTCGKTCGRTLSCKQHQCLDKCHAGECAPCTKTSVQACCCGKQKSERPCDSVSWQCDKPCGKLLSCGNHLCENICHSGPCGNCPRSGPRRCPCGKTEFQLPCTEDIPTCGDTCGKPLACGQHYCTQRCHLGDCGQCMQMAIKKCRCGQRQKEFPCAKEFHCDKKCNNLRNCGVHKCNRKCCDGNCPRCEQICGKTLRCRNHKCASQCHKGPCYPCPLTMDITCNCKKTKITVPCGKERVTKPPRCNLPCKTPPACHHPSRQKHRCHFGDCPPCSFVCGRTLDGCGHNCPVVCHDAVKTKVQDEGVKAGPWEQRPARVETLRKPCPPCQVPIPMKCLGGHETSEIPCFRVKPYSCGRKCGRRLACGNHTCELQCHTVTAAPDAHSAGTECKPCELGCEEPRPDGCTHPCVRPCHPPPCPPCHMMIRMRCHCQTLVKHIECDKWNASSQKLRDTLKSCGQPCPKELPCGHPCGAVCHSGPCPNAGRCQKKVTLKCRCKRIKKDVVCAERGAVSKLECDSNCRPNQKNGDELAKQKEEEEKKKQEAELLEYERMMKGRKKKHRKQKEELQEETFWSKYKLFIAVLTLGIAAACGVMLYANMEF</sequence>
<dbReference type="GO" id="GO:0000977">
    <property type="term" value="F:RNA polymerase II transcription regulatory region sequence-specific DNA binding"/>
    <property type="evidence" value="ECO:0007669"/>
    <property type="project" value="TreeGrafter"/>
</dbReference>
<feature type="transmembrane region" description="Helical" evidence="9">
    <location>
        <begin position="880"/>
        <end position="899"/>
    </location>
</feature>
<keyword evidence="13" id="KW-1185">Reference proteome</keyword>
<comment type="caution">
    <text evidence="12">The sequence shown here is derived from an EMBL/GenBank/DDBJ whole genome shotgun (WGS) entry which is preliminary data.</text>
</comment>
<dbReference type="GO" id="GO:0008270">
    <property type="term" value="F:zinc ion binding"/>
    <property type="evidence" value="ECO:0007669"/>
    <property type="project" value="UniProtKB-KW"/>
</dbReference>